<dbReference type="Proteomes" id="UP000077748">
    <property type="component" value="Chromosome"/>
</dbReference>
<dbReference type="GO" id="GO:0005886">
    <property type="term" value="C:plasma membrane"/>
    <property type="evidence" value="ECO:0007669"/>
    <property type="project" value="UniProtKB-SubCell"/>
</dbReference>
<dbReference type="InterPro" id="IPR050980">
    <property type="entry name" value="2C_sensor_his_kinase"/>
</dbReference>
<evidence type="ECO:0000313" key="14">
    <source>
        <dbReference type="Proteomes" id="UP000077748"/>
    </source>
</evidence>
<keyword evidence="8 13" id="KW-0418">Kinase</keyword>
<dbReference type="Gene3D" id="1.10.287.130">
    <property type="match status" value="1"/>
</dbReference>
<evidence type="ECO:0000256" key="10">
    <source>
        <dbReference type="SAM" id="Phobius"/>
    </source>
</evidence>
<protein>
    <recommendedName>
        <fullName evidence="3">histidine kinase</fullName>
        <ecNumber evidence="3">2.7.13.3</ecNumber>
    </recommendedName>
</protein>
<dbReference type="FunFam" id="3.30.565.10:FF:000006">
    <property type="entry name" value="Sensor histidine kinase WalK"/>
    <property type="match status" value="1"/>
</dbReference>
<dbReference type="Pfam" id="PF02518">
    <property type="entry name" value="HATPase_c"/>
    <property type="match status" value="1"/>
</dbReference>
<evidence type="ECO:0000313" key="13">
    <source>
        <dbReference type="EMBL" id="ANI18280.1"/>
    </source>
</evidence>
<evidence type="ECO:0000256" key="8">
    <source>
        <dbReference type="ARBA" id="ARBA00022777"/>
    </source>
</evidence>
<feature type="domain" description="Histidine kinase" evidence="11">
    <location>
        <begin position="383"/>
        <end position="596"/>
    </location>
</feature>
<dbReference type="SUPFAM" id="SSF158472">
    <property type="entry name" value="HAMP domain-like"/>
    <property type="match status" value="1"/>
</dbReference>
<comment type="subcellular location">
    <subcellularLocation>
        <location evidence="2">Cell membrane</location>
        <topology evidence="2">Multi-pass membrane protein</topology>
    </subcellularLocation>
</comment>
<evidence type="ECO:0000256" key="4">
    <source>
        <dbReference type="ARBA" id="ARBA00022475"/>
    </source>
</evidence>
<dbReference type="CDD" id="cd00082">
    <property type="entry name" value="HisKA"/>
    <property type="match status" value="1"/>
</dbReference>
<accession>A0A1A9KMB2</accession>
<keyword evidence="5" id="KW-0597">Phosphoprotein</keyword>
<dbReference type="PROSITE" id="PS50885">
    <property type="entry name" value="HAMP"/>
    <property type="match status" value="1"/>
</dbReference>
<organism evidence="13 14">
    <name type="scientific">Pseudomonas citronellolis</name>
    <dbReference type="NCBI Taxonomy" id="53408"/>
    <lineage>
        <taxon>Bacteria</taxon>
        <taxon>Pseudomonadati</taxon>
        <taxon>Pseudomonadota</taxon>
        <taxon>Gammaproteobacteria</taxon>
        <taxon>Pseudomonadales</taxon>
        <taxon>Pseudomonadaceae</taxon>
        <taxon>Pseudomonas</taxon>
    </lineage>
</organism>
<proteinExistence type="predicted"/>
<keyword evidence="10" id="KW-0472">Membrane</keyword>
<keyword evidence="7" id="KW-0547">Nucleotide-binding</keyword>
<evidence type="ECO:0000259" key="12">
    <source>
        <dbReference type="PROSITE" id="PS50885"/>
    </source>
</evidence>
<dbReference type="SUPFAM" id="SSF55874">
    <property type="entry name" value="ATPase domain of HSP90 chaperone/DNA topoisomerase II/histidine kinase"/>
    <property type="match status" value="1"/>
</dbReference>
<dbReference type="EC" id="2.7.13.3" evidence="3"/>
<keyword evidence="10" id="KW-1133">Transmembrane helix</keyword>
<dbReference type="InterPro" id="IPR036890">
    <property type="entry name" value="HATPase_C_sf"/>
</dbReference>
<dbReference type="PANTHER" id="PTHR44936">
    <property type="entry name" value="SENSOR PROTEIN CREC"/>
    <property type="match status" value="1"/>
</dbReference>
<dbReference type="Pfam" id="PF00672">
    <property type="entry name" value="HAMP"/>
    <property type="match status" value="1"/>
</dbReference>
<dbReference type="SUPFAM" id="SSF55785">
    <property type="entry name" value="PYP-like sensor domain (PAS domain)"/>
    <property type="match status" value="1"/>
</dbReference>
<dbReference type="InterPro" id="IPR038320">
    <property type="entry name" value="KinB_N_sf"/>
</dbReference>
<evidence type="ECO:0000256" key="3">
    <source>
        <dbReference type="ARBA" id="ARBA00012438"/>
    </source>
</evidence>
<dbReference type="Gene3D" id="1.20.120.880">
    <property type="entry name" value="Histidine kinase (KinB), sensor domain"/>
    <property type="match status" value="1"/>
</dbReference>
<dbReference type="GO" id="GO:0000155">
    <property type="term" value="F:phosphorelay sensor kinase activity"/>
    <property type="evidence" value="ECO:0007669"/>
    <property type="project" value="InterPro"/>
</dbReference>
<name>A0A1A9KMB2_9PSED</name>
<dbReference type="CDD" id="cd06225">
    <property type="entry name" value="HAMP"/>
    <property type="match status" value="1"/>
</dbReference>
<dbReference type="InterPro" id="IPR005467">
    <property type="entry name" value="His_kinase_dom"/>
</dbReference>
<dbReference type="InterPro" id="IPR000014">
    <property type="entry name" value="PAS"/>
</dbReference>
<dbReference type="CDD" id="cd19409">
    <property type="entry name" value="KinB_sensor"/>
    <property type="match status" value="1"/>
</dbReference>
<dbReference type="InterPro" id="IPR003660">
    <property type="entry name" value="HAMP_dom"/>
</dbReference>
<dbReference type="SMART" id="SM00388">
    <property type="entry name" value="HisKA"/>
    <property type="match status" value="1"/>
</dbReference>
<dbReference type="AlphaFoldDB" id="A0A1A9KMB2"/>
<keyword evidence="6" id="KW-0808">Transferase</keyword>
<gene>
    <name evidence="13" type="ORF">A9C11_31625</name>
</gene>
<evidence type="ECO:0000256" key="5">
    <source>
        <dbReference type="ARBA" id="ARBA00022553"/>
    </source>
</evidence>
<dbReference type="Pfam" id="PF08448">
    <property type="entry name" value="PAS_4"/>
    <property type="match status" value="1"/>
</dbReference>
<dbReference type="CDD" id="cd00130">
    <property type="entry name" value="PAS"/>
    <property type="match status" value="1"/>
</dbReference>
<keyword evidence="9" id="KW-0067">ATP-binding</keyword>
<dbReference type="Gene3D" id="3.30.565.10">
    <property type="entry name" value="Histidine kinase-like ATPase, C-terminal domain"/>
    <property type="match status" value="1"/>
</dbReference>
<dbReference type="InterPro" id="IPR035965">
    <property type="entry name" value="PAS-like_dom_sf"/>
</dbReference>
<dbReference type="InterPro" id="IPR013656">
    <property type="entry name" value="PAS_4"/>
</dbReference>
<evidence type="ECO:0000259" key="11">
    <source>
        <dbReference type="PROSITE" id="PS50109"/>
    </source>
</evidence>
<dbReference type="GO" id="GO:0005524">
    <property type="term" value="F:ATP binding"/>
    <property type="evidence" value="ECO:0007669"/>
    <property type="project" value="UniProtKB-KW"/>
</dbReference>
<dbReference type="PRINTS" id="PR00344">
    <property type="entry name" value="BCTRLSENSOR"/>
</dbReference>
<evidence type="ECO:0000256" key="1">
    <source>
        <dbReference type="ARBA" id="ARBA00000085"/>
    </source>
</evidence>
<sequence>MKRALTLRSRMFLSISALITLALIGLLLGVFSVMLMGREQERLISHNFATIASSQQLRQSLDDQLAQLLSDSPDAQRLARLREQFDRYLAEGRAKAASDVERTLYERIDQANQEFQGQVSSSGSNRWSLVVESDFSRTFTSLHQYLLALHNHAIQTISDAERSSRRHAWLIASLLGLVGVAMLVIGFVTAHGIARRFGAPIEALAQAADRIGKGDFEVSLPVSREAEMASLSRRFGLMAQALAEYKATNIEAVLASQRRLQAVLDSIDDGLVIIDRRSRIEHANPVASRQLFSRADPHGQLLGELIDNQELLQATGLVLQGESMGDDTPQDLQVEIGGENRLLAWTLAPVTHDDGRNMGAVLVLRDVTELRAFERVRSEFVLRASHELRTPVTGLHMAFALLRERLALPEGSRERELADTVDEEMQRLVRLIDDLLNFSRYQDGQQKLDRQPCTVGELLEQARQRFLARAQAQGIGLGIVLEDQLPVLSVDRLRLERVLDNLLGNALRHTPKGGSVQLLAQRQSQWLMLAVEDSGEGIAYSQQARIFEPFVQVGRRSGGAGLGLALCKEIVQLHGGRIGVRSQPGQGTRIYMLLPV</sequence>
<dbReference type="InterPro" id="IPR004358">
    <property type="entry name" value="Sig_transdc_His_kin-like_C"/>
</dbReference>
<feature type="domain" description="HAMP" evidence="12">
    <location>
        <begin position="195"/>
        <end position="247"/>
    </location>
</feature>
<dbReference type="InterPro" id="IPR036097">
    <property type="entry name" value="HisK_dim/P_sf"/>
</dbReference>
<keyword evidence="4" id="KW-1003">Cell membrane</keyword>
<dbReference type="EMBL" id="CP015878">
    <property type="protein sequence ID" value="ANI18280.1"/>
    <property type="molecule type" value="Genomic_DNA"/>
</dbReference>
<dbReference type="Pfam" id="PF00512">
    <property type="entry name" value="HisKA"/>
    <property type="match status" value="1"/>
</dbReference>
<dbReference type="InterPro" id="IPR003661">
    <property type="entry name" value="HisK_dim/P_dom"/>
</dbReference>
<evidence type="ECO:0000256" key="6">
    <source>
        <dbReference type="ARBA" id="ARBA00022679"/>
    </source>
</evidence>
<feature type="transmembrane region" description="Helical" evidence="10">
    <location>
        <begin position="168"/>
        <end position="188"/>
    </location>
</feature>
<dbReference type="Pfam" id="PF16767">
    <property type="entry name" value="KinB_sensor"/>
    <property type="match status" value="1"/>
</dbReference>
<feature type="transmembrane region" description="Helical" evidence="10">
    <location>
        <begin position="12"/>
        <end position="36"/>
    </location>
</feature>
<dbReference type="SUPFAM" id="SSF47384">
    <property type="entry name" value="Homodimeric domain of signal transducing histidine kinase"/>
    <property type="match status" value="1"/>
</dbReference>
<dbReference type="SMART" id="SM00091">
    <property type="entry name" value="PAS"/>
    <property type="match status" value="1"/>
</dbReference>
<dbReference type="InterPro" id="IPR031909">
    <property type="entry name" value="KinB_sensor_dom"/>
</dbReference>
<comment type="catalytic activity">
    <reaction evidence="1">
        <text>ATP + protein L-histidine = ADP + protein N-phospho-L-histidine.</text>
        <dbReference type="EC" id="2.7.13.3"/>
    </reaction>
</comment>
<dbReference type="SMART" id="SM00304">
    <property type="entry name" value="HAMP"/>
    <property type="match status" value="1"/>
</dbReference>
<dbReference type="InterPro" id="IPR003594">
    <property type="entry name" value="HATPase_dom"/>
</dbReference>
<evidence type="ECO:0000256" key="2">
    <source>
        <dbReference type="ARBA" id="ARBA00004651"/>
    </source>
</evidence>
<dbReference type="Gene3D" id="3.30.450.20">
    <property type="entry name" value="PAS domain"/>
    <property type="match status" value="1"/>
</dbReference>
<dbReference type="NCBIfam" id="TIGR00229">
    <property type="entry name" value="sensory_box"/>
    <property type="match status" value="1"/>
</dbReference>
<reference evidence="13 14" key="1">
    <citation type="submission" date="2016-05" db="EMBL/GenBank/DDBJ databases">
        <title>Genome Sequence of Pseudomonas citronellolis Strain SJTE-3, an Estrogens and Persistent Organic Pollutants degradation strain.</title>
        <authorList>
            <person name="Liang R."/>
        </authorList>
    </citation>
    <scope>NUCLEOTIDE SEQUENCE [LARGE SCALE GENOMIC DNA]</scope>
    <source>
        <strain evidence="13 14">SJTE-3</strain>
    </source>
</reference>
<dbReference type="PANTHER" id="PTHR44936:SF10">
    <property type="entry name" value="SENSOR PROTEIN RSTB"/>
    <property type="match status" value="1"/>
</dbReference>
<dbReference type="SMART" id="SM00387">
    <property type="entry name" value="HATPase_c"/>
    <property type="match status" value="1"/>
</dbReference>
<evidence type="ECO:0000256" key="9">
    <source>
        <dbReference type="ARBA" id="ARBA00022840"/>
    </source>
</evidence>
<dbReference type="PROSITE" id="PS50109">
    <property type="entry name" value="HIS_KIN"/>
    <property type="match status" value="1"/>
</dbReference>
<keyword evidence="10" id="KW-0812">Transmembrane</keyword>
<evidence type="ECO:0000256" key="7">
    <source>
        <dbReference type="ARBA" id="ARBA00022741"/>
    </source>
</evidence>
<dbReference type="Gene3D" id="1.10.8.500">
    <property type="entry name" value="HAMP domain in histidine kinase"/>
    <property type="match status" value="1"/>
</dbReference>